<dbReference type="PANTHER" id="PTHR34388:SF1">
    <property type="entry name" value="DNA POLYMERASE III SUBUNIT DELTA"/>
    <property type="match status" value="1"/>
</dbReference>
<dbReference type="Proteomes" id="UP000648239">
    <property type="component" value="Unassembled WGS sequence"/>
</dbReference>
<evidence type="ECO:0000259" key="10">
    <source>
        <dbReference type="Pfam" id="PF21694"/>
    </source>
</evidence>
<dbReference type="GO" id="GO:0003887">
    <property type="term" value="F:DNA-directed DNA polymerase activity"/>
    <property type="evidence" value="ECO:0007669"/>
    <property type="project" value="UniProtKB-KW"/>
</dbReference>
<keyword evidence="3 11" id="KW-0808">Transferase</keyword>
<dbReference type="InterPro" id="IPR008921">
    <property type="entry name" value="DNA_pol3_clamp-load_cplx_C"/>
</dbReference>
<dbReference type="EMBL" id="JACXWD010000002">
    <property type="protein sequence ID" value="MBD3866745.1"/>
    <property type="molecule type" value="Genomic_DNA"/>
</dbReference>
<organism evidence="11 12">
    <name type="scientific">Candidatus Polarisedimenticola svalbardensis</name>
    <dbReference type="NCBI Taxonomy" id="2886004"/>
    <lineage>
        <taxon>Bacteria</taxon>
        <taxon>Pseudomonadati</taxon>
        <taxon>Acidobacteriota</taxon>
        <taxon>Candidatus Polarisedimenticolia</taxon>
        <taxon>Candidatus Polarisedimenticolales</taxon>
        <taxon>Candidatus Polarisedimenticolaceae</taxon>
        <taxon>Candidatus Polarisedimenticola</taxon>
    </lineage>
</organism>
<dbReference type="Gene3D" id="1.20.272.10">
    <property type="match status" value="1"/>
</dbReference>
<comment type="caution">
    <text evidence="11">The sequence shown here is derived from an EMBL/GenBank/DDBJ whole genome shotgun (WGS) entry which is preliminary data.</text>
</comment>
<evidence type="ECO:0000256" key="1">
    <source>
        <dbReference type="ARBA" id="ARBA00012417"/>
    </source>
</evidence>
<evidence type="ECO:0000256" key="4">
    <source>
        <dbReference type="ARBA" id="ARBA00022695"/>
    </source>
</evidence>
<sequence>MAGRGKSGGRLSLKGYGGTVLEQFRGRLASGWPPGITLLTGKDQYHLDVAQTELLAALVPPGSTDFSLSIYAEEKVDVASVVAAARSLGMFSPQRVILVRELSSLEGEPEALSEYAGKPPEGSFLLVRAPDLDKRRKLHKALFSAAHTLEFGEVSRSDVSRFAADVRSKAAERNLTLSQDVGAFLMETSQGDLYRVIGELDKIRDWFGGDGKVKVGLEDARQVLSGTELLQGWEVADAILDRDEAAGLLAARKLVESGGNPIQLLGGIAHRTRTMLQARAMIEAGRPRSEIVTATRAFYIKDRLFQGVERYSFGEILAFPALLGKADKALKSSTVDPGLILEQLVRDVIARVA</sequence>
<keyword evidence="5" id="KW-0235">DNA replication</keyword>
<reference evidence="11 12" key="1">
    <citation type="submission" date="2020-08" db="EMBL/GenBank/DDBJ databases">
        <title>Acidobacteriota in marine sediments use diverse sulfur dissimilation pathways.</title>
        <authorList>
            <person name="Wasmund K."/>
        </authorList>
    </citation>
    <scope>NUCLEOTIDE SEQUENCE [LARGE SCALE GENOMIC DNA]</scope>
    <source>
        <strain evidence="11">MAG AM4</strain>
    </source>
</reference>
<feature type="domain" description="DNA polymerase III delta N-terminal" evidence="9">
    <location>
        <begin position="38"/>
        <end position="150"/>
    </location>
</feature>
<evidence type="ECO:0000256" key="3">
    <source>
        <dbReference type="ARBA" id="ARBA00022679"/>
    </source>
</evidence>
<dbReference type="InterPro" id="IPR027417">
    <property type="entry name" value="P-loop_NTPase"/>
</dbReference>
<name>A0A8J6XX72_9BACT</name>
<proteinExistence type="inferred from homology"/>
<dbReference type="SUPFAM" id="SSF48019">
    <property type="entry name" value="post-AAA+ oligomerization domain-like"/>
    <property type="match status" value="1"/>
</dbReference>
<dbReference type="NCBIfam" id="TIGR01128">
    <property type="entry name" value="holA"/>
    <property type="match status" value="1"/>
</dbReference>
<dbReference type="InterPro" id="IPR005790">
    <property type="entry name" value="DNA_polIII_delta"/>
</dbReference>
<evidence type="ECO:0000256" key="2">
    <source>
        <dbReference type="ARBA" id="ARBA00017703"/>
    </source>
</evidence>
<dbReference type="EC" id="2.7.7.7" evidence="1"/>
<dbReference type="GO" id="GO:0006261">
    <property type="term" value="P:DNA-templated DNA replication"/>
    <property type="evidence" value="ECO:0007669"/>
    <property type="project" value="TreeGrafter"/>
</dbReference>
<feature type="domain" description="DNA polymerase III delta subunit-like C-terminal" evidence="10">
    <location>
        <begin position="234"/>
        <end position="345"/>
    </location>
</feature>
<dbReference type="Pfam" id="PF21694">
    <property type="entry name" value="DNA_pol3_delta_C"/>
    <property type="match status" value="1"/>
</dbReference>
<dbReference type="InterPro" id="IPR010372">
    <property type="entry name" value="DNA_pol3_delta_N"/>
</dbReference>
<evidence type="ECO:0000256" key="6">
    <source>
        <dbReference type="ARBA" id="ARBA00022932"/>
    </source>
</evidence>
<keyword evidence="4 11" id="KW-0548">Nucleotidyltransferase</keyword>
<dbReference type="InterPro" id="IPR048466">
    <property type="entry name" value="DNA_pol3_delta-like_C"/>
</dbReference>
<gene>
    <name evidence="11" type="primary">holA</name>
    <name evidence="11" type="ORF">IFK94_01350</name>
</gene>
<dbReference type="Pfam" id="PF06144">
    <property type="entry name" value="DNA_pol3_delta"/>
    <property type="match status" value="1"/>
</dbReference>
<dbReference type="GO" id="GO:0003677">
    <property type="term" value="F:DNA binding"/>
    <property type="evidence" value="ECO:0007669"/>
    <property type="project" value="InterPro"/>
</dbReference>
<evidence type="ECO:0000313" key="11">
    <source>
        <dbReference type="EMBL" id="MBD3866745.1"/>
    </source>
</evidence>
<dbReference type="GO" id="GO:0009360">
    <property type="term" value="C:DNA polymerase III complex"/>
    <property type="evidence" value="ECO:0007669"/>
    <property type="project" value="InterPro"/>
</dbReference>
<evidence type="ECO:0000259" key="9">
    <source>
        <dbReference type="Pfam" id="PF06144"/>
    </source>
</evidence>
<evidence type="ECO:0000256" key="7">
    <source>
        <dbReference type="ARBA" id="ARBA00034754"/>
    </source>
</evidence>
<dbReference type="Gene3D" id="3.40.50.300">
    <property type="entry name" value="P-loop containing nucleotide triphosphate hydrolases"/>
    <property type="match status" value="1"/>
</dbReference>
<accession>A0A8J6XX72</accession>
<dbReference type="AlphaFoldDB" id="A0A8J6XX72"/>
<evidence type="ECO:0000313" key="12">
    <source>
        <dbReference type="Proteomes" id="UP000648239"/>
    </source>
</evidence>
<evidence type="ECO:0000256" key="8">
    <source>
        <dbReference type="ARBA" id="ARBA00049244"/>
    </source>
</evidence>
<protein>
    <recommendedName>
        <fullName evidence="2">DNA polymerase III subunit delta</fullName>
        <ecNumber evidence="1">2.7.7.7</ecNumber>
    </recommendedName>
</protein>
<comment type="similarity">
    <text evidence="7">Belongs to the DNA polymerase HolA subunit family.</text>
</comment>
<dbReference type="SUPFAM" id="SSF52540">
    <property type="entry name" value="P-loop containing nucleoside triphosphate hydrolases"/>
    <property type="match status" value="1"/>
</dbReference>
<evidence type="ECO:0000256" key="5">
    <source>
        <dbReference type="ARBA" id="ARBA00022705"/>
    </source>
</evidence>
<keyword evidence="6" id="KW-0239">DNA-directed DNA polymerase</keyword>
<comment type="catalytic activity">
    <reaction evidence="8">
        <text>DNA(n) + a 2'-deoxyribonucleoside 5'-triphosphate = DNA(n+1) + diphosphate</text>
        <dbReference type="Rhea" id="RHEA:22508"/>
        <dbReference type="Rhea" id="RHEA-COMP:17339"/>
        <dbReference type="Rhea" id="RHEA-COMP:17340"/>
        <dbReference type="ChEBI" id="CHEBI:33019"/>
        <dbReference type="ChEBI" id="CHEBI:61560"/>
        <dbReference type="ChEBI" id="CHEBI:173112"/>
        <dbReference type="EC" id="2.7.7.7"/>
    </reaction>
</comment>
<dbReference type="PANTHER" id="PTHR34388">
    <property type="entry name" value="DNA POLYMERASE III SUBUNIT DELTA"/>
    <property type="match status" value="1"/>
</dbReference>